<reference evidence="2" key="1">
    <citation type="submission" date="2019-08" db="EMBL/GenBank/DDBJ databases">
        <title>Complete Genome Sequence of the Polysaccharide-Degrading Rumen Bacterium Pseudobutyrivibrio xylanivorans MA3014.</title>
        <authorList>
            <person name="Palevich N."/>
            <person name="Maclean P.H."/>
            <person name="Kelly W.J."/>
            <person name="Leahy S.C."/>
            <person name="Rakonjac J."/>
            <person name="Attwood G.T."/>
        </authorList>
    </citation>
    <scope>NUCLEOTIDE SEQUENCE [LARGE SCALE GENOMIC DNA]</scope>
    <source>
        <strain evidence="2">MA3014</strain>
    </source>
</reference>
<name>A0A5P6VQB8_PSEXY</name>
<evidence type="ECO:0000313" key="2">
    <source>
        <dbReference type="Proteomes" id="UP000327030"/>
    </source>
</evidence>
<dbReference type="Proteomes" id="UP000327030">
    <property type="component" value="Chromosome 1"/>
</dbReference>
<evidence type="ECO:0008006" key="3">
    <source>
        <dbReference type="Google" id="ProtNLM"/>
    </source>
</evidence>
<sequence length="349" mass="40632">MIYRKQTGYDSFKCIADKCPKSCCVGWQIMIDEDSIEKYGKASGDFGTRLKNSINYEEGCFLQNNTRCAMLNETGLCDLHSTLGEDMLCYTCKMFPRHVEEFQDIREYSLSLSCPEVTRMILDPDYEFGIIETEDDKFDNPEEFEEFDLLLFDKLEFARDKMLELAFSKAISLQDRMSLIAAMALKLQRLYDEGAIFDMDDVDFDEEFDCVGTGAVLSLEYCVKTMDVLLEMEVLEESWRDSIRNAQKYWEEHSLEFLPWKEAMYPDTATEFIFEKIFELLLFTYFCGSAYDGQIYSRAMIAVQSTRWLMMLHAASDTAFAETIYLYSREVEHSDLNVDSLITHFEGEL</sequence>
<proteinExistence type="predicted"/>
<organism evidence="1 2">
    <name type="scientific">Pseudobutyrivibrio xylanivorans</name>
    <dbReference type="NCBI Taxonomy" id="185007"/>
    <lineage>
        <taxon>Bacteria</taxon>
        <taxon>Bacillati</taxon>
        <taxon>Bacillota</taxon>
        <taxon>Clostridia</taxon>
        <taxon>Lachnospirales</taxon>
        <taxon>Lachnospiraceae</taxon>
        <taxon>Pseudobutyrivibrio</taxon>
    </lineage>
</organism>
<dbReference type="AlphaFoldDB" id="A0A5P6VQB8"/>
<dbReference type="KEGG" id="pxv:FXF36_06755"/>
<accession>A0A5P6VQB8</accession>
<dbReference type="NCBIfam" id="NF038110">
    <property type="entry name" value="Lys_methyl_FliB"/>
    <property type="match status" value="1"/>
</dbReference>
<gene>
    <name evidence="1" type="ORF">FXF36_06755</name>
</gene>
<dbReference type="RefSeq" id="WP_151623059.1">
    <property type="nucleotide sequence ID" value="NZ_CP043028.1"/>
</dbReference>
<dbReference type="OrthoDB" id="86584at2"/>
<dbReference type="EMBL" id="CP043028">
    <property type="protein sequence ID" value="QFJ54572.1"/>
    <property type="molecule type" value="Genomic_DNA"/>
</dbReference>
<protein>
    <recommendedName>
        <fullName evidence="3">Lysine-N-methylase</fullName>
    </recommendedName>
</protein>
<evidence type="ECO:0000313" key="1">
    <source>
        <dbReference type="EMBL" id="QFJ54572.1"/>
    </source>
</evidence>